<dbReference type="STRING" id="1210086.GCA_001613105_02736"/>
<keyword evidence="2" id="KW-1185">Reference proteome</keyword>
<comment type="caution">
    <text evidence="1">The sequence shown here is derived from an EMBL/GenBank/DDBJ whole genome shotgun (WGS) entry which is preliminary data.</text>
</comment>
<dbReference type="Pfam" id="PF09957">
    <property type="entry name" value="VapB_antitoxin"/>
    <property type="match status" value="1"/>
</dbReference>
<sequence length="73" mass="8341">MLNMKTMIDLDDEALELAARELGTTTKKDTVNAALRFVAERRRRVEEILSDYPTSLGWGSDITDPEVMKQARR</sequence>
<proteinExistence type="predicted"/>
<dbReference type="InterPro" id="IPR019239">
    <property type="entry name" value="VapB_antitoxin"/>
</dbReference>
<evidence type="ECO:0000313" key="2">
    <source>
        <dbReference type="Proteomes" id="UP000254869"/>
    </source>
</evidence>
<dbReference type="EMBL" id="QQBC01000008">
    <property type="protein sequence ID" value="RDI64331.1"/>
    <property type="molecule type" value="Genomic_DNA"/>
</dbReference>
<reference evidence="1 2" key="1">
    <citation type="submission" date="2018-07" db="EMBL/GenBank/DDBJ databases">
        <title>Genomic Encyclopedia of Type Strains, Phase IV (KMG-IV): sequencing the most valuable type-strain genomes for metagenomic binning, comparative biology and taxonomic classification.</title>
        <authorList>
            <person name="Goeker M."/>
        </authorList>
    </citation>
    <scope>NUCLEOTIDE SEQUENCE [LARGE SCALE GENOMIC DNA]</scope>
    <source>
        <strain evidence="1 2">DSM 44290</strain>
    </source>
</reference>
<evidence type="ECO:0000313" key="1">
    <source>
        <dbReference type="EMBL" id="RDI64331.1"/>
    </source>
</evidence>
<accession>A0A370I2D8</accession>
<name>A0A370I2D8_9NOCA</name>
<gene>
    <name evidence="1" type="ORF">DFR76_108163</name>
</gene>
<dbReference type="Proteomes" id="UP000254869">
    <property type="component" value="Unassembled WGS sequence"/>
</dbReference>
<organism evidence="1 2">
    <name type="scientific">Nocardia pseudobrasiliensis</name>
    <dbReference type="NCBI Taxonomy" id="45979"/>
    <lineage>
        <taxon>Bacteria</taxon>
        <taxon>Bacillati</taxon>
        <taxon>Actinomycetota</taxon>
        <taxon>Actinomycetes</taxon>
        <taxon>Mycobacteriales</taxon>
        <taxon>Nocardiaceae</taxon>
        <taxon>Nocardia</taxon>
    </lineage>
</organism>
<dbReference type="AlphaFoldDB" id="A0A370I2D8"/>
<protein>
    <submittedName>
        <fullName evidence="1">VapB protein of antitoxin of type II toxin-antitoxin system</fullName>
    </submittedName>
</protein>